<feature type="domain" description="Threonine synthase N-terminal" evidence="6">
    <location>
        <begin position="5"/>
        <end position="81"/>
    </location>
</feature>
<dbReference type="EC" id="4.2.3.1" evidence="4"/>
<dbReference type="Proteomes" id="UP001589691">
    <property type="component" value="Unassembled WGS sequence"/>
</dbReference>
<keyword evidence="3" id="KW-0663">Pyridoxal phosphate</keyword>
<organism evidence="7 8">
    <name type="scientific">Lactiplantibacillus modestisalitolerans</name>
    <dbReference type="NCBI Taxonomy" id="1457219"/>
    <lineage>
        <taxon>Bacteria</taxon>
        <taxon>Bacillati</taxon>
        <taxon>Bacillota</taxon>
        <taxon>Bacilli</taxon>
        <taxon>Lactobacillales</taxon>
        <taxon>Lactobacillaceae</taxon>
        <taxon>Lactiplantibacillus</taxon>
    </lineage>
</organism>
<dbReference type="SUPFAM" id="SSF53686">
    <property type="entry name" value="Tryptophan synthase beta subunit-like PLP-dependent enzymes"/>
    <property type="match status" value="1"/>
</dbReference>
<reference evidence="7 8" key="1">
    <citation type="submission" date="2024-09" db="EMBL/GenBank/DDBJ databases">
        <authorList>
            <person name="Sun Q."/>
            <person name="Mori K."/>
        </authorList>
    </citation>
    <scope>NUCLEOTIDE SEQUENCE [LARGE SCALE GENOMIC DNA]</scope>
    <source>
        <strain evidence="7 8">TBRC 4576</strain>
    </source>
</reference>
<evidence type="ECO:0000256" key="1">
    <source>
        <dbReference type="ARBA" id="ARBA00001933"/>
    </source>
</evidence>
<dbReference type="InterPro" id="IPR037158">
    <property type="entry name" value="Thr_synth_N_sf"/>
</dbReference>
<dbReference type="Gene3D" id="3.90.1380.10">
    <property type="entry name" value="Threonine synthase, N-terminal domain"/>
    <property type="match status" value="1"/>
</dbReference>
<evidence type="ECO:0000313" key="7">
    <source>
        <dbReference type="EMBL" id="MFB9770420.1"/>
    </source>
</evidence>
<dbReference type="PANTHER" id="PTHR43515:SF1">
    <property type="entry name" value="THREONINE SYNTHASE-LIKE 1"/>
    <property type="match status" value="1"/>
</dbReference>
<comment type="similarity">
    <text evidence="2">Belongs to the threonine synthase family.</text>
</comment>
<dbReference type="PANTHER" id="PTHR43515">
    <property type="entry name" value="THREONINE SYNTHASE-LIKE 1"/>
    <property type="match status" value="1"/>
</dbReference>
<sequence length="500" mass="55145">METLYRSTRDTANHTMTSSQAVLQGLTPDGGLFVPVQLPKAQLDFDYLATCSYQEVAYEVLKLFFTDYTEAELRACINAAYGDQFDDPAIAPVTKHGQQYYLELFHGPTIAFKDLALQILPHLMTTAAKKNHLTAEVVILTATSGDTGKAAMAGFADVPQTKIIVFYPKDGVSAIQKQQMVTQAGANTHVIAINGNFDEAQTTVKQLLNDHELHEQLRAHQFQFSSANSINIGRLFPQVAYYVYAYAQLIKQGQVKNGQTVNFSVPTGNFGDILAGYYAKQLGTPIHKLICASNRNNVLTDFFNTGTYDKNREFFLTSSPSMDILVSSNLERLVFYLTGSDPIATANLMHDLQTTGRYTLTPAMRAAIKDFWAGFVTEQQDQTEIHHLFARHHYPIDPHTAVASAVAKQYQAATRDERPMVVVSTASPYKFPQAVLGAINQTPTAADGLTAVDQLHDLIQVPIPATVQALRNAPVRHKLVSEPADMGTTIKQLLNLNKEV</sequence>
<dbReference type="InterPro" id="IPR029144">
    <property type="entry name" value="Thr_synth_N"/>
</dbReference>
<dbReference type="RefSeq" id="WP_137642636.1">
    <property type="nucleotide sequence ID" value="NZ_BJEA01000010.1"/>
</dbReference>
<comment type="cofactor">
    <cofactor evidence="1">
        <name>pyridoxal 5'-phosphate</name>
        <dbReference type="ChEBI" id="CHEBI:597326"/>
    </cofactor>
</comment>
<name>A0ABV5WW86_9LACO</name>
<dbReference type="EMBL" id="JBHLZY010000025">
    <property type="protein sequence ID" value="MFB9770420.1"/>
    <property type="molecule type" value="Genomic_DNA"/>
</dbReference>
<dbReference type="Pfam" id="PF14821">
    <property type="entry name" value="Thr_synth_N"/>
    <property type="match status" value="1"/>
</dbReference>
<accession>A0ABV5WW86</accession>
<evidence type="ECO:0000259" key="6">
    <source>
        <dbReference type="Pfam" id="PF14821"/>
    </source>
</evidence>
<dbReference type="InterPro" id="IPR036052">
    <property type="entry name" value="TrpB-like_PALP_sf"/>
</dbReference>
<feature type="domain" description="Tryptophan synthase beta chain-like PALP" evidence="5">
    <location>
        <begin position="103"/>
        <end position="425"/>
    </location>
</feature>
<dbReference type="GO" id="GO:0004795">
    <property type="term" value="F:threonine synthase activity"/>
    <property type="evidence" value="ECO:0007669"/>
    <property type="project" value="UniProtKB-EC"/>
</dbReference>
<evidence type="ECO:0000259" key="5">
    <source>
        <dbReference type="Pfam" id="PF00291"/>
    </source>
</evidence>
<dbReference type="Pfam" id="PF00291">
    <property type="entry name" value="PALP"/>
    <property type="match status" value="1"/>
</dbReference>
<evidence type="ECO:0000256" key="2">
    <source>
        <dbReference type="ARBA" id="ARBA00005517"/>
    </source>
</evidence>
<gene>
    <name evidence="7" type="primary">thrC</name>
    <name evidence="7" type="ORF">ACFFLI_11150</name>
</gene>
<evidence type="ECO:0000256" key="4">
    <source>
        <dbReference type="NCBIfam" id="TIGR00260"/>
    </source>
</evidence>
<keyword evidence="8" id="KW-1185">Reference proteome</keyword>
<evidence type="ECO:0000256" key="3">
    <source>
        <dbReference type="ARBA" id="ARBA00022898"/>
    </source>
</evidence>
<evidence type="ECO:0000313" key="8">
    <source>
        <dbReference type="Proteomes" id="UP001589691"/>
    </source>
</evidence>
<proteinExistence type="inferred from homology"/>
<protein>
    <recommendedName>
        <fullName evidence="4">Threonine synthase</fullName>
        <ecNumber evidence="4">4.2.3.1</ecNumber>
    </recommendedName>
</protein>
<comment type="caution">
    <text evidence="7">The sequence shown here is derived from an EMBL/GenBank/DDBJ whole genome shotgun (WGS) entry which is preliminary data.</text>
</comment>
<dbReference type="Gene3D" id="3.40.50.1100">
    <property type="match status" value="2"/>
</dbReference>
<dbReference type="InterPro" id="IPR001926">
    <property type="entry name" value="TrpB-like_PALP"/>
</dbReference>
<dbReference type="CDD" id="cd01560">
    <property type="entry name" value="Thr-synth_2"/>
    <property type="match status" value="1"/>
</dbReference>
<dbReference type="NCBIfam" id="TIGR00260">
    <property type="entry name" value="thrC"/>
    <property type="match status" value="1"/>
</dbReference>
<keyword evidence="7" id="KW-0456">Lyase</keyword>
<dbReference type="InterPro" id="IPR004450">
    <property type="entry name" value="Thr_synthase-like"/>
</dbReference>